<dbReference type="AlphaFoldDB" id="A0AAE0KPJ7"/>
<dbReference type="Proteomes" id="UP001190700">
    <property type="component" value="Unassembled WGS sequence"/>
</dbReference>
<gene>
    <name evidence="3" type="ORF">CYMTET_34836</name>
</gene>
<keyword evidence="2" id="KW-0812">Transmembrane</keyword>
<reference evidence="3 4" key="1">
    <citation type="journal article" date="2015" name="Genome Biol. Evol.">
        <title>Comparative Genomics of a Bacterivorous Green Alga Reveals Evolutionary Causalities and Consequences of Phago-Mixotrophic Mode of Nutrition.</title>
        <authorList>
            <person name="Burns J.A."/>
            <person name="Paasch A."/>
            <person name="Narechania A."/>
            <person name="Kim E."/>
        </authorList>
    </citation>
    <scope>NUCLEOTIDE SEQUENCE [LARGE SCALE GENOMIC DNA]</scope>
    <source>
        <strain evidence="3 4">PLY_AMNH</strain>
    </source>
</reference>
<proteinExistence type="predicted"/>
<feature type="region of interest" description="Disordered" evidence="1">
    <location>
        <begin position="1"/>
        <end position="72"/>
    </location>
</feature>
<feature type="compositionally biased region" description="Acidic residues" evidence="1">
    <location>
        <begin position="10"/>
        <end position="24"/>
    </location>
</feature>
<keyword evidence="4" id="KW-1185">Reference proteome</keyword>
<name>A0AAE0KPJ7_9CHLO</name>
<protein>
    <submittedName>
        <fullName evidence="3">Uncharacterized protein</fullName>
    </submittedName>
</protein>
<feature type="compositionally biased region" description="Basic and acidic residues" evidence="1">
    <location>
        <begin position="491"/>
        <end position="505"/>
    </location>
</feature>
<keyword evidence="2" id="KW-1133">Transmembrane helix</keyword>
<evidence type="ECO:0000313" key="4">
    <source>
        <dbReference type="Proteomes" id="UP001190700"/>
    </source>
</evidence>
<feature type="transmembrane region" description="Helical" evidence="2">
    <location>
        <begin position="602"/>
        <end position="619"/>
    </location>
</feature>
<feature type="region of interest" description="Disordered" evidence="1">
    <location>
        <begin position="320"/>
        <end position="355"/>
    </location>
</feature>
<accession>A0AAE0KPJ7</accession>
<keyword evidence="2" id="KW-0472">Membrane</keyword>
<feature type="region of interest" description="Disordered" evidence="1">
    <location>
        <begin position="462"/>
        <end position="505"/>
    </location>
</feature>
<comment type="caution">
    <text evidence="3">The sequence shown here is derived from an EMBL/GenBank/DDBJ whole genome shotgun (WGS) entry which is preliminary data.</text>
</comment>
<evidence type="ECO:0000256" key="1">
    <source>
        <dbReference type="SAM" id="MobiDB-lite"/>
    </source>
</evidence>
<dbReference type="EMBL" id="LGRX02022039">
    <property type="protein sequence ID" value="KAK3256007.1"/>
    <property type="molecule type" value="Genomic_DNA"/>
</dbReference>
<organism evidence="3 4">
    <name type="scientific">Cymbomonas tetramitiformis</name>
    <dbReference type="NCBI Taxonomy" id="36881"/>
    <lineage>
        <taxon>Eukaryota</taxon>
        <taxon>Viridiplantae</taxon>
        <taxon>Chlorophyta</taxon>
        <taxon>Pyramimonadophyceae</taxon>
        <taxon>Pyramimonadales</taxon>
        <taxon>Pyramimonadaceae</taxon>
        <taxon>Cymbomonas</taxon>
    </lineage>
</organism>
<feature type="compositionally biased region" description="Basic and acidic residues" evidence="1">
    <location>
        <begin position="48"/>
        <end position="58"/>
    </location>
</feature>
<sequence length="652" mass="71839">MEFDRASNDELTEYEEEGVEDDNSVDSKESARMPAGWPSFTTSPVLNLREHLKERAPQKDSTAAESSAEDAKEAELRTAFKKARLKNGNWAALRAVSKQLAKPTTKDVVLEERRDMLIEFQRLEEAIVEDMPKDLEGPTDDLVEVGLLESDRPVVREEEVQRIVEAAVAAALAGRDPISKGGGRKGCDSPASLRDVTRASVWRRLGWTWSECARVITEIKVAAARQAAGLARVKHAFGRHPAGRVEPWEFELVEDRFPACKQEQCGPEELHENRKVRTKHLYAYIDLALQEPASMQRALAGVPGIAQPLFDEEWAMAAATSRKRRTVRQPSGSDGEDSEGEERKRAATKARFGSLRTATDEELRRALDGNLAVKDITRPPGEIAAPAGPILPAGGALRGMDIRVSRPGGDYEEGGAEWRLDSKRGIVLEAKAKHCRTFDEWDEKFTVLMCKAPEEAGFATAFQKKKPQVPEPAQPDAGGAKPDKPGQAGKRRGEDRRSRSACDVREMQVEDAEPWWAQLRKMLVVPVWDAAGAPLLAAPVAAPAVPPAEELLEELAVAVERYQDGAYAESTQRTWDRPAKPVMSITSRDLAHMAEFADMETITGLALWAAILVGFYGLFRKDNLTVGKSQAWNARGALVREDVLFAEAGDVV</sequence>
<evidence type="ECO:0000313" key="3">
    <source>
        <dbReference type="EMBL" id="KAK3256007.1"/>
    </source>
</evidence>
<evidence type="ECO:0000256" key="2">
    <source>
        <dbReference type="SAM" id="Phobius"/>
    </source>
</evidence>